<dbReference type="AlphaFoldDB" id="A0A6J6ECS7"/>
<comment type="cofactor">
    <cofactor evidence="1">
        <name>a divalent metal cation</name>
        <dbReference type="ChEBI" id="CHEBI:60240"/>
    </cofactor>
</comment>
<accession>A0A6J6ECS7</accession>
<dbReference type="PANTHER" id="PTHR43213">
    <property type="entry name" value="BIFUNCTIONAL DTTP/UTP PYROPHOSPHATASE/METHYLTRANSFERASE PROTEIN-RELATED"/>
    <property type="match status" value="1"/>
</dbReference>
<dbReference type="SUPFAM" id="SSF52972">
    <property type="entry name" value="ITPase-like"/>
    <property type="match status" value="1"/>
</dbReference>
<evidence type="ECO:0000313" key="3">
    <source>
        <dbReference type="EMBL" id="CAB4574241.1"/>
    </source>
</evidence>
<dbReference type="Pfam" id="PF02545">
    <property type="entry name" value="Maf"/>
    <property type="match status" value="1"/>
</dbReference>
<proteinExistence type="predicted"/>
<dbReference type="Gene3D" id="3.90.950.10">
    <property type="match status" value="1"/>
</dbReference>
<dbReference type="InterPro" id="IPR003697">
    <property type="entry name" value="Maf-like"/>
</dbReference>
<evidence type="ECO:0000256" key="2">
    <source>
        <dbReference type="ARBA" id="ARBA00022801"/>
    </source>
</evidence>
<dbReference type="InterPro" id="IPR029001">
    <property type="entry name" value="ITPase-like_fam"/>
</dbReference>
<protein>
    <submittedName>
        <fullName evidence="3">Unannotated protein</fullName>
    </submittedName>
</protein>
<dbReference type="GO" id="GO:0047429">
    <property type="term" value="F:nucleoside triphosphate diphosphatase activity"/>
    <property type="evidence" value="ECO:0007669"/>
    <property type="project" value="InterPro"/>
</dbReference>
<name>A0A6J6ECS7_9ZZZZ</name>
<sequence>MRKLSDSVHHVHTGVCALLIDADGARREESTVVTTAVTFAPVPDAWIDWYIATGEPFDKAGGYGMQGSAAIFVHRIDGSPTNVIGLPLDATASLVAQLGFDLFSFSS</sequence>
<gene>
    <name evidence="3" type="ORF">UFOPK1603_01356</name>
</gene>
<reference evidence="3" key="1">
    <citation type="submission" date="2020-05" db="EMBL/GenBank/DDBJ databases">
        <authorList>
            <person name="Chiriac C."/>
            <person name="Salcher M."/>
            <person name="Ghai R."/>
            <person name="Kavagutti S V."/>
        </authorList>
    </citation>
    <scope>NUCLEOTIDE SEQUENCE</scope>
</reference>
<evidence type="ECO:0000256" key="1">
    <source>
        <dbReference type="ARBA" id="ARBA00001968"/>
    </source>
</evidence>
<keyword evidence="2" id="KW-0378">Hydrolase</keyword>
<dbReference type="PANTHER" id="PTHR43213:SF5">
    <property type="entry name" value="BIFUNCTIONAL DTTP_UTP PYROPHOSPHATASE_METHYLTRANSFERASE PROTEIN-RELATED"/>
    <property type="match status" value="1"/>
</dbReference>
<dbReference type="EMBL" id="CAEZTG010000141">
    <property type="protein sequence ID" value="CAB4574241.1"/>
    <property type="molecule type" value="Genomic_DNA"/>
</dbReference>
<organism evidence="3">
    <name type="scientific">freshwater metagenome</name>
    <dbReference type="NCBI Taxonomy" id="449393"/>
    <lineage>
        <taxon>unclassified sequences</taxon>
        <taxon>metagenomes</taxon>
        <taxon>ecological metagenomes</taxon>
    </lineage>
</organism>